<keyword evidence="2" id="KW-0732">Signal</keyword>
<dbReference type="OrthoDB" id="4847831at2759"/>
<accession>A0A9P8VCD4</accession>
<dbReference type="EMBL" id="JAGSXJ010000008">
    <property type="protein sequence ID" value="KAH6688888.1"/>
    <property type="molecule type" value="Genomic_DNA"/>
</dbReference>
<evidence type="ECO:0000256" key="2">
    <source>
        <dbReference type="SAM" id="SignalP"/>
    </source>
</evidence>
<feature type="compositionally biased region" description="Low complexity" evidence="1">
    <location>
        <begin position="189"/>
        <end position="210"/>
    </location>
</feature>
<protein>
    <recommendedName>
        <fullName evidence="3">DUF7735 domain-containing protein</fullName>
    </recommendedName>
</protein>
<organism evidence="4 5">
    <name type="scientific">Plectosphaerella plurivora</name>
    <dbReference type="NCBI Taxonomy" id="936078"/>
    <lineage>
        <taxon>Eukaryota</taxon>
        <taxon>Fungi</taxon>
        <taxon>Dikarya</taxon>
        <taxon>Ascomycota</taxon>
        <taxon>Pezizomycotina</taxon>
        <taxon>Sordariomycetes</taxon>
        <taxon>Hypocreomycetidae</taxon>
        <taxon>Glomerellales</taxon>
        <taxon>Plectosphaerellaceae</taxon>
        <taxon>Plectosphaerella</taxon>
    </lineage>
</organism>
<dbReference type="AlphaFoldDB" id="A0A9P8VCD4"/>
<feature type="chain" id="PRO_5040156120" description="DUF7735 domain-containing protein" evidence="2">
    <location>
        <begin position="22"/>
        <end position="210"/>
    </location>
</feature>
<dbReference type="InterPro" id="IPR056637">
    <property type="entry name" value="DUF7735"/>
</dbReference>
<gene>
    <name evidence="4" type="ORF">F5X68DRAFT_230553</name>
</gene>
<comment type="caution">
    <text evidence="4">The sequence shown here is derived from an EMBL/GenBank/DDBJ whole genome shotgun (WGS) entry which is preliminary data.</text>
</comment>
<name>A0A9P8VCD4_9PEZI</name>
<proteinExistence type="predicted"/>
<evidence type="ECO:0000256" key="1">
    <source>
        <dbReference type="SAM" id="MobiDB-lite"/>
    </source>
</evidence>
<feature type="signal peptide" evidence="2">
    <location>
        <begin position="1"/>
        <end position="21"/>
    </location>
</feature>
<evidence type="ECO:0000313" key="5">
    <source>
        <dbReference type="Proteomes" id="UP000770015"/>
    </source>
</evidence>
<evidence type="ECO:0000313" key="4">
    <source>
        <dbReference type="EMBL" id="KAH6688888.1"/>
    </source>
</evidence>
<sequence>MHLTRLLRGAFALSLATVAISKYVPDIPVRTGSPDLLEERQATPTLDSSLSLQTQDPWQCATEIIPQYFDVPKPTGNVLNGINSYGAKLAAPCLATATGLDVFSCWRIDPKSWCGFTTAVEPSVLSSYTTFVSAAVSFWTPRSSKVAELPTRCPVAWGKRSDAEHAWLSMIMVHAQCYLSAHPPISTATGTVSSTRPSSTTTKTTTATTK</sequence>
<reference evidence="4" key="1">
    <citation type="journal article" date="2021" name="Nat. Commun.">
        <title>Genetic determinants of endophytism in the Arabidopsis root mycobiome.</title>
        <authorList>
            <person name="Mesny F."/>
            <person name="Miyauchi S."/>
            <person name="Thiergart T."/>
            <person name="Pickel B."/>
            <person name="Atanasova L."/>
            <person name="Karlsson M."/>
            <person name="Huettel B."/>
            <person name="Barry K.W."/>
            <person name="Haridas S."/>
            <person name="Chen C."/>
            <person name="Bauer D."/>
            <person name="Andreopoulos W."/>
            <person name="Pangilinan J."/>
            <person name="LaButti K."/>
            <person name="Riley R."/>
            <person name="Lipzen A."/>
            <person name="Clum A."/>
            <person name="Drula E."/>
            <person name="Henrissat B."/>
            <person name="Kohler A."/>
            <person name="Grigoriev I.V."/>
            <person name="Martin F.M."/>
            <person name="Hacquard S."/>
        </authorList>
    </citation>
    <scope>NUCLEOTIDE SEQUENCE</scope>
    <source>
        <strain evidence="4">MPI-SDFR-AT-0117</strain>
    </source>
</reference>
<evidence type="ECO:0000259" key="3">
    <source>
        <dbReference type="Pfam" id="PF24870"/>
    </source>
</evidence>
<feature type="domain" description="DUF7735" evidence="3">
    <location>
        <begin position="53"/>
        <end position="183"/>
    </location>
</feature>
<keyword evidence="5" id="KW-1185">Reference proteome</keyword>
<feature type="region of interest" description="Disordered" evidence="1">
    <location>
        <begin position="188"/>
        <end position="210"/>
    </location>
</feature>
<dbReference type="Pfam" id="PF24870">
    <property type="entry name" value="DUF7735"/>
    <property type="match status" value="1"/>
</dbReference>
<dbReference type="Proteomes" id="UP000770015">
    <property type="component" value="Unassembled WGS sequence"/>
</dbReference>